<evidence type="ECO:0000259" key="4">
    <source>
        <dbReference type="PROSITE" id="PS50043"/>
    </source>
</evidence>
<proteinExistence type="predicted"/>
<gene>
    <name evidence="5" type="ORF">PQ465_15435</name>
</gene>
<dbReference type="RefSeq" id="WP_274266420.1">
    <property type="nucleotide sequence ID" value="NZ_CP117880.1"/>
</dbReference>
<organism evidence="5 6">
    <name type="scientific">Sphingobacterium oryzagri</name>
    <dbReference type="NCBI Taxonomy" id="3025669"/>
    <lineage>
        <taxon>Bacteria</taxon>
        <taxon>Pseudomonadati</taxon>
        <taxon>Bacteroidota</taxon>
        <taxon>Sphingobacteriia</taxon>
        <taxon>Sphingobacteriales</taxon>
        <taxon>Sphingobacteriaceae</taxon>
        <taxon>Sphingobacterium</taxon>
    </lineage>
</organism>
<evidence type="ECO:0000256" key="3">
    <source>
        <dbReference type="ARBA" id="ARBA00023163"/>
    </source>
</evidence>
<feature type="domain" description="HTH luxR-type" evidence="4">
    <location>
        <begin position="202"/>
        <end position="267"/>
    </location>
</feature>
<keyword evidence="1" id="KW-0805">Transcription regulation</keyword>
<evidence type="ECO:0000256" key="1">
    <source>
        <dbReference type="ARBA" id="ARBA00023015"/>
    </source>
</evidence>
<dbReference type="InterPro" id="IPR000792">
    <property type="entry name" value="Tscrpt_reg_LuxR_C"/>
</dbReference>
<dbReference type="SUPFAM" id="SSF46894">
    <property type="entry name" value="C-terminal effector domain of the bipartite response regulators"/>
    <property type="match status" value="1"/>
</dbReference>
<evidence type="ECO:0000313" key="6">
    <source>
        <dbReference type="Proteomes" id="UP001221558"/>
    </source>
</evidence>
<dbReference type="PRINTS" id="PR00038">
    <property type="entry name" value="HTHLUXR"/>
</dbReference>
<name>A0ABY7WH35_9SPHI</name>
<keyword evidence="3" id="KW-0804">Transcription</keyword>
<reference evidence="5 6" key="1">
    <citation type="submission" date="2023-02" db="EMBL/GenBank/DDBJ databases">
        <title>Genome sequence of Sphingobacterium sp. KACC 22765.</title>
        <authorList>
            <person name="Kim S."/>
            <person name="Heo J."/>
            <person name="Kwon S.-W."/>
        </authorList>
    </citation>
    <scope>NUCLEOTIDE SEQUENCE [LARGE SCALE GENOMIC DNA]</scope>
    <source>
        <strain evidence="5 6">KACC 22765</strain>
    </source>
</reference>
<protein>
    <submittedName>
        <fullName evidence="5">Helix-turn-helix transcriptional regulator</fullName>
    </submittedName>
</protein>
<evidence type="ECO:0000313" key="5">
    <source>
        <dbReference type="EMBL" id="WDF67693.1"/>
    </source>
</evidence>
<dbReference type="Gene3D" id="3.30.450.20">
    <property type="entry name" value="PAS domain"/>
    <property type="match status" value="1"/>
</dbReference>
<dbReference type="PROSITE" id="PS50043">
    <property type="entry name" value="HTH_LUXR_2"/>
    <property type="match status" value="1"/>
</dbReference>
<dbReference type="Proteomes" id="UP001221558">
    <property type="component" value="Chromosome"/>
</dbReference>
<evidence type="ECO:0000256" key="2">
    <source>
        <dbReference type="ARBA" id="ARBA00023125"/>
    </source>
</evidence>
<dbReference type="SMART" id="SM00421">
    <property type="entry name" value="HTH_LUXR"/>
    <property type="match status" value="1"/>
</dbReference>
<dbReference type="PANTHER" id="PTHR44688:SF16">
    <property type="entry name" value="DNA-BINDING TRANSCRIPTIONAL ACTIVATOR DEVR_DOSR"/>
    <property type="match status" value="1"/>
</dbReference>
<dbReference type="InterPro" id="IPR016032">
    <property type="entry name" value="Sig_transdc_resp-reg_C-effctor"/>
</dbReference>
<dbReference type="PROSITE" id="PS00622">
    <property type="entry name" value="HTH_LUXR_1"/>
    <property type="match status" value="1"/>
</dbReference>
<accession>A0ABY7WH35</accession>
<dbReference type="CDD" id="cd06170">
    <property type="entry name" value="LuxR_C_like"/>
    <property type="match status" value="1"/>
</dbReference>
<dbReference type="InterPro" id="IPR036388">
    <property type="entry name" value="WH-like_DNA-bd_sf"/>
</dbReference>
<dbReference type="Pfam" id="PF00196">
    <property type="entry name" value="GerE"/>
    <property type="match status" value="1"/>
</dbReference>
<keyword evidence="2" id="KW-0238">DNA-binding</keyword>
<sequence length="269" mass="30250">MGSFFSNLSSTTAEDMDIKDDLSQQLLGQTFEDGDKDQAELAVYKQLAKGYAAVENAIAVLSDLKTAKSYVYYGSWSASLALPDQSKFSEIDSIWEEAIFACIHPDDLLNKHLMELQFFGLSRELAVGRQQDFCGINLLRMRSLEGAYLPVKHRIFYISSPANGSLRFALCLYNIADRDYRDGEHKHFILNTITGEQLALNKEKLRAMLSIREREILHDIKKGHTSKEIAARLSISVNTVNRHRQNILEKLNVKNSAAACVVGERLGIC</sequence>
<dbReference type="PANTHER" id="PTHR44688">
    <property type="entry name" value="DNA-BINDING TRANSCRIPTIONAL ACTIVATOR DEVR_DOSR"/>
    <property type="match status" value="1"/>
</dbReference>
<dbReference type="Gene3D" id="1.10.10.10">
    <property type="entry name" value="Winged helix-like DNA-binding domain superfamily/Winged helix DNA-binding domain"/>
    <property type="match status" value="1"/>
</dbReference>
<keyword evidence="6" id="KW-1185">Reference proteome</keyword>
<dbReference type="EMBL" id="CP117880">
    <property type="protein sequence ID" value="WDF67693.1"/>
    <property type="molecule type" value="Genomic_DNA"/>
</dbReference>